<dbReference type="GO" id="GO:0003690">
    <property type="term" value="F:double-stranded DNA binding"/>
    <property type="evidence" value="ECO:0007669"/>
    <property type="project" value="InterPro"/>
</dbReference>
<dbReference type="GO" id="GO:0005634">
    <property type="term" value="C:nucleus"/>
    <property type="evidence" value="ECO:0007669"/>
    <property type="project" value="UniProtKB-SubCell"/>
</dbReference>
<sequence length="203" mass="23386">MGKKGVTFDEKRERMLKIFYDKKEVFNLKELETLGGKAGVISMSVKEVVQSLLDDNMVEQDKIGAGNFMWALPSKGRQIRMKKLDELKNSIQEIKTQKKTLTQQINNQLKDKPESSERLEKMQELRSLISQIQEGQKRKEVLKSCSKGFYDECCLKYTGLRDSINQITDNIFMAKSFLLSRNPGLSSSEINKHFNIPEDLDNI</sequence>
<evidence type="ECO:0000256" key="2">
    <source>
        <dbReference type="ARBA" id="ARBA00005981"/>
    </source>
</evidence>
<comment type="function">
    <text evidence="5">Required for proper homologous chromosome pairing and efficient cross-over and intragenic recombination during meiosis.</text>
</comment>
<comment type="similarity">
    <text evidence="2 5">Belongs to the MND1 family.</text>
</comment>
<evidence type="ECO:0008006" key="11">
    <source>
        <dbReference type="Google" id="ProtNLM"/>
    </source>
</evidence>
<evidence type="ECO:0000313" key="10">
    <source>
        <dbReference type="Proteomes" id="UP000187209"/>
    </source>
</evidence>
<keyword evidence="3 6" id="KW-0175">Coiled coil</keyword>
<keyword evidence="10" id="KW-1185">Reference proteome</keyword>
<evidence type="ECO:0000256" key="1">
    <source>
        <dbReference type="ARBA" id="ARBA00004123"/>
    </source>
</evidence>
<gene>
    <name evidence="9" type="ORF">SteCoe_2227</name>
</gene>
<dbReference type="PIRSF" id="PIRSF026991">
    <property type="entry name" value="Mnd1"/>
    <property type="match status" value="1"/>
</dbReference>
<dbReference type="OrthoDB" id="273345at2759"/>
<organism evidence="9 10">
    <name type="scientific">Stentor coeruleus</name>
    <dbReference type="NCBI Taxonomy" id="5963"/>
    <lineage>
        <taxon>Eukaryota</taxon>
        <taxon>Sar</taxon>
        <taxon>Alveolata</taxon>
        <taxon>Ciliophora</taxon>
        <taxon>Postciliodesmatophora</taxon>
        <taxon>Heterotrichea</taxon>
        <taxon>Heterotrichida</taxon>
        <taxon>Stentoridae</taxon>
        <taxon>Stentor</taxon>
    </lineage>
</organism>
<name>A0A1R2D034_9CILI</name>
<dbReference type="InterPro" id="IPR040661">
    <property type="entry name" value="LZ3wCH"/>
</dbReference>
<dbReference type="GO" id="GO:0007131">
    <property type="term" value="P:reciprocal meiotic recombination"/>
    <property type="evidence" value="ECO:0007669"/>
    <property type="project" value="InterPro"/>
</dbReference>
<keyword evidence="4 5" id="KW-0539">Nucleus</keyword>
<reference evidence="9 10" key="1">
    <citation type="submission" date="2016-11" db="EMBL/GenBank/DDBJ databases">
        <title>The macronuclear genome of Stentor coeruleus: a giant cell with tiny introns.</title>
        <authorList>
            <person name="Slabodnick M."/>
            <person name="Ruby J.G."/>
            <person name="Reiff S.B."/>
            <person name="Swart E.C."/>
            <person name="Gosai S."/>
            <person name="Prabakaran S."/>
            <person name="Witkowska E."/>
            <person name="Larue G.E."/>
            <person name="Fisher S."/>
            <person name="Freeman R.M."/>
            <person name="Gunawardena J."/>
            <person name="Chu W."/>
            <person name="Stover N.A."/>
            <person name="Gregory B.D."/>
            <person name="Nowacki M."/>
            <person name="Derisi J."/>
            <person name="Roy S.W."/>
            <person name="Marshall W.F."/>
            <person name="Sood P."/>
        </authorList>
    </citation>
    <scope>NUCLEOTIDE SEQUENCE [LARGE SCALE GENOMIC DNA]</scope>
    <source>
        <strain evidence="9">WM001</strain>
    </source>
</reference>
<dbReference type="InterPro" id="IPR040453">
    <property type="entry name" value="Mnd1_HTH"/>
</dbReference>
<accession>A0A1R2D034</accession>
<dbReference type="Pfam" id="PF18517">
    <property type="entry name" value="LZ3wCH"/>
    <property type="match status" value="1"/>
</dbReference>
<dbReference type="Pfam" id="PF03962">
    <property type="entry name" value="Mnd1"/>
    <property type="match status" value="1"/>
</dbReference>
<protein>
    <recommendedName>
        <fullName evidence="11">Mnd1 HTH domain-containing protein</fullName>
    </recommendedName>
</protein>
<evidence type="ECO:0000313" key="9">
    <source>
        <dbReference type="EMBL" id="OMJ94580.1"/>
    </source>
</evidence>
<comment type="caution">
    <text evidence="9">The sequence shown here is derived from an EMBL/GenBank/DDBJ whole genome shotgun (WGS) entry which is preliminary data.</text>
</comment>
<dbReference type="EMBL" id="MPUH01000024">
    <property type="protein sequence ID" value="OMJ94580.1"/>
    <property type="molecule type" value="Genomic_DNA"/>
</dbReference>
<evidence type="ECO:0000256" key="6">
    <source>
        <dbReference type="SAM" id="Coils"/>
    </source>
</evidence>
<feature type="coiled-coil region" evidence="6">
    <location>
        <begin position="84"/>
        <end position="111"/>
    </location>
</feature>
<evidence type="ECO:0000256" key="5">
    <source>
        <dbReference type="PIRNR" id="PIRNR026991"/>
    </source>
</evidence>
<feature type="domain" description="Mnd1 HTH" evidence="7">
    <location>
        <begin position="15"/>
        <end position="73"/>
    </location>
</feature>
<evidence type="ECO:0000256" key="4">
    <source>
        <dbReference type="ARBA" id="ARBA00023242"/>
    </source>
</evidence>
<proteinExistence type="inferred from homology"/>
<dbReference type="AlphaFoldDB" id="A0A1R2D034"/>
<feature type="domain" description="Leucine zipper with capping helix" evidence="8">
    <location>
        <begin position="160"/>
        <end position="203"/>
    </location>
</feature>
<dbReference type="InterPro" id="IPR005647">
    <property type="entry name" value="Mnd1"/>
</dbReference>
<evidence type="ECO:0000259" key="8">
    <source>
        <dbReference type="Pfam" id="PF18517"/>
    </source>
</evidence>
<dbReference type="Proteomes" id="UP000187209">
    <property type="component" value="Unassembled WGS sequence"/>
</dbReference>
<evidence type="ECO:0000256" key="3">
    <source>
        <dbReference type="ARBA" id="ARBA00023054"/>
    </source>
</evidence>
<evidence type="ECO:0000259" key="7">
    <source>
        <dbReference type="Pfam" id="PF03962"/>
    </source>
</evidence>
<comment type="subcellular location">
    <subcellularLocation>
        <location evidence="1 5">Nucleus</location>
    </subcellularLocation>
</comment>